<reference evidence="2" key="3">
    <citation type="submission" date="2022-05" db="EMBL/GenBank/DDBJ databases">
        <title>Comparative genomics of Staphylococcus equorum isolates.</title>
        <authorList>
            <person name="Luelf R.H."/>
        </authorList>
    </citation>
    <scope>NUCLEOTIDE SEQUENCE</scope>
    <source>
        <strain evidence="2">TMW 2.2497</strain>
    </source>
</reference>
<keyword evidence="1" id="KW-0472">Membrane</keyword>
<keyword evidence="6" id="KW-1185">Reference proteome</keyword>
<organism evidence="2 6">
    <name type="scientific">Staphylococcus equorum</name>
    <dbReference type="NCBI Taxonomy" id="246432"/>
    <lineage>
        <taxon>Bacteria</taxon>
        <taxon>Bacillati</taxon>
        <taxon>Bacillota</taxon>
        <taxon>Bacilli</taxon>
        <taxon>Bacillales</taxon>
        <taxon>Staphylococcaceae</taxon>
        <taxon>Staphylococcus</taxon>
    </lineage>
</organism>
<evidence type="ECO:0000313" key="5">
    <source>
        <dbReference type="Proteomes" id="UP000095464"/>
    </source>
</evidence>
<keyword evidence="1" id="KW-1133">Transmembrane helix</keyword>
<evidence type="ECO:0000313" key="6">
    <source>
        <dbReference type="Proteomes" id="UP001152422"/>
    </source>
</evidence>
<protein>
    <submittedName>
        <fullName evidence="2">Uncharacterized protein</fullName>
    </submittedName>
</protein>
<reference evidence="4" key="2">
    <citation type="submission" date="2015-11" db="EMBL/GenBank/DDBJ databases">
        <authorList>
            <person name="Wolfe B.E."/>
        </authorList>
    </citation>
    <scope>NUCLEOTIDE SEQUENCE</scope>
    <source>
        <strain evidence="4">738_7</strain>
    </source>
</reference>
<dbReference type="GeneID" id="69846456"/>
<reference evidence="3" key="4">
    <citation type="journal article" date="2023" name="Int. J. Mol. Sci.">
        <title>Antibiotic Resistance/Susceptibility Profiles of Staphylococcus equorum Strains from Cheese, and Genome Analysis for Antibiotic Resistance Genes.</title>
        <authorList>
            <person name="Vazquez L."/>
            <person name="Srednik M.E."/>
            <person name="Rodriguez J."/>
            <person name="Florez A.B."/>
            <person name="Mayo B."/>
        </authorList>
    </citation>
    <scope>NUCLEOTIDE SEQUENCE</scope>
    <source>
        <strain evidence="3">5A3I</strain>
    </source>
</reference>
<sequence>MKLLNILSLVCSIFIALIIVYGVIMMVGDAMGITTFNGQLLIVGLSLVLLSGLVGKQKPRLSMLILFVGFIIVVMN</sequence>
<keyword evidence="1" id="KW-0812">Transmembrane</keyword>
<dbReference type="Proteomes" id="UP001152422">
    <property type="component" value="Unassembled WGS sequence"/>
</dbReference>
<name>A0A1E5TGY4_9STAP</name>
<accession>A0A1E5TGY4</accession>
<dbReference type="EMBL" id="JARGCK010000002">
    <property type="protein sequence ID" value="MDK9864868.1"/>
    <property type="molecule type" value="Genomic_DNA"/>
</dbReference>
<proteinExistence type="predicted"/>
<dbReference type="Proteomes" id="UP000095464">
    <property type="component" value="Unassembled WGS sequence"/>
</dbReference>
<gene>
    <name evidence="4" type="ORF">ASS94_11415</name>
    <name evidence="2" type="ORF">M4L89_09730</name>
    <name evidence="3" type="ORF">P1A27_02660</name>
</gene>
<dbReference type="EMBL" id="LNPX01000048">
    <property type="protein sequence ID" value="OEK52676.1"/>
    <property type="molecule type" value="Genomic_DNA"/>
</dbReference>
<dbReference type="AlphaFoldDB" id="A0A1E5TGY4"/>
<evidence type="ECO:0000313" key="2">
    <source>
        <dbReference type="EMBL" id="MDG0846501.1"/>
    </source>
</evidence>
<feature type="transmembrane region" description="Helical" evidence="1">
    <location>
        <begin position="6"/>
        <end position="24"/>
    </location>
</feature>
<feature type="transmembrane region" description="Helical" evidence="1">
    <location>
        <begin position="36"/>
        <end position="54"/>
    </location>
</feature>
<dbReference type="Proteomes" id="UP001174037">
    <property type="component" value="Unassembled WGS sequence"/>
</dbReference>
<reference evidence="5" key="1">
    <citation type="submission" date="2015-11" db="EMBL/GenBank/DDBJ databases">
        <title>Genomic diversity of Staphylococcus saprophyticus strains from urinary tract infections, animal surfaces, and fermented foods.</title>
        <authorList>
            <person name="Wolfe B.E."/>
        </authorList>
    </citation>
    <scope>NUCLEOTIDE SEQUENCE [LARGE SCALE GENOMIC DNA]</scope>
    <source>
        <strain evidence="5">738_7</strain>
    </source>
</reference>
<feature type="transmembrane region" description="Helical" evidence="1">
    <location>
        <begin position="60"/>
        <end position="75"/>
    </location>
</feature>
<comment type="caution">
    <text evidence="2">The sequence shown here is derived from an EMBL/GenBank/DDBJ whole genome shotgun (WGS) entry which is preliminary data.</text>
</comment>
<dbReference type="RefSeq" id="WP_021339902.1">
    <property type="nucleotide sequence ID" value="NZ_CBCPHY010000001.1"/>
</dbReference>
<evidence type="ECO:0000256" key="1">
    <source>
        <dbReference type="SAM" id="Phobius"/>
    </source>
</evidence>
<evidence type="ECO:0000313" key="3">
    <source>
        <dbReference type="EMBL" id="MDK9864868.1"/>
    </source>
</evidence>
<evidence type="ECO:0000313" key="4">
    <source>
        <dbReference type="EMBL" id="OEK52676.1"/>
    </source>
</evidence>
<reference evidence="3" key="5">
    <citation type="submission" date="2023-03" db="EMBL/GenBank/DDBJ databases">
        <authorList>
            <person name="Vazquez L."/>
            <person name="Rodriguez J."/>
            <person name="Mayo B."/>
            <person name="Florez A.B."/>
        </authorList>
    </citation>
    <scope>NUCLEOTIDE SEQUENCE</scope>
    <source>
        <strain evidence="3">5A3I</strain>
    </source>
</reference>
<dbReference type="EMBL" id="JAMBQA010000004">
    <property type="protein sequence ID" value="MDG0846501.1"/>
    <property type="molecule type" value="Genomic_DNA"/>
</dbReference>